<feature type="domain" description="DnaA N-terminal" evidence="1">
    <location>
        <begin position="165"/>
        <end position="223"/>
    </location>
</feature>
<evidence type="ECO:0000313" key="2">
    <source>
        <dbReference type="EMBL" id="SEJ92605.1"/>
    </source>
</evidence>
<dbReference type="InterPro" id="IPR038454">
    <property type="entry name" value="DnaA_N_sf"/>
</dbReference>
<dbReference type="GeneID" id="80819697"/>
<gene>
    <name evidence="2" type="ORF">SAMN04487940_11431</name>
</gene>
<dbReference type="InterPro" id="IPR024633">
    <property type="entry name" value="DnaA_N_dom"/>
</dbReference>
<dbReference type="Pfam" id="PF11638">
    <property type="entry name" value="DnaA_N"/>
    <property type="match status" value="1"/>
</dbReference>
<proteinExistence type="predicted"/>
<sequence length="235" mass="25528">MQNGRSGLLDGARNITGPGSAALKYDILTALLVTATQGEATEARLALRLSLLITARFNWRSGTFSVGRREMARMWGVTERTAKREIAEMRARGWIAVHVPAARGRVAQYRIELPRVLAITMPHWQAVGPDFAARMVAAPDPAPEASNVVPLRREAALPEEDGSGWARAATQLQAQDPAVWGAWFAPLVPVGVESGILTLLAPSRFLAEYVTTHYHSRLLAAVSGQGVREVRVTCE</sequence>
<name>A0A975WCL1_9RHOB</name>
<dbReference type="EMBL" id="FNYY01000014">
    <property type="protein sequence ID" value="SEJ92605.1"/>
    <property type="molecule type" value="Genomic_DNA"/>
</dbReference>
<dbReference type="AlphaFoldDB" id="A0A975WCL1"/>
<evidence type="ECO:0000259" key="1">
    <source>
        <dbReference type="Pfam" id="PF11638"/>
    </source>
</evidence>
<dbReference type="Proteomes" id="UP000182932">
    <property type="component" value="Unassembled WGS sequence"/>
</dbReference>
<organism evidence="2 3">
    <name type="scientific">Marinovum algicola</name>
    <dbReference type="NCBI Taxonomy" id="42444"/>
    <lineage>
        <taxon>Bacteria</taxon>
        <taxon>Pseudomonadati</taxon>
        <taxon>Pseudomonadota</taxon>
        <taxon>Alphaproteobacteria</taxon>
        <taxon>Rhodobacterales</taxon>
        <taxon>Roseobacteraceae</taxon>
        <taxon>Marinovum</taxon>
    </lineage>
</organism>
<accession>A0A975WCL1</accession>
<protein>
    <submittedName>
        <fullName evidence="2">DnaA N-terminal domain-containing protein</fullName>
    </submittedName>
</protein>
<keyword evidence="3" id="KW-1185">Reference proteome</keyword>
<comment type="caution">
    <text evidence="2">The sequence shown here is derived from an EMBL/GenBank/DDBJ whole genome shotgun (WGS) entry which is preliminary data.</text>
</comment>
<evidence type="ECO:0000313" key="3">
    <source>
        <dbReference type="Proteomes" id="UP000182932"/>
    </source>
</evidence>
<dbReference type="RefSeq" id="WP_074837668.1">
    <property type="nucleotide sequence ID" value="NZ_FNYY01000014.1"/>
</dbReference>
<reference evidence="2 3" key="1">
    <citation type="submission" date="2016-10" db="EMBL/GenBank/DDBJ databases">
        <authorList>
            <person name="Varghese N."/>
            <person name="Submissions S."/>
        </authorList>
    </citation>
    <scope>NUCLEOTIDE SEQUENCE [LARGE SCALE GENOMIC DNA]</scope>
    <source>
        <strain evidence="2 3">FF3</strain>
    </source>
</reference>
<dbReference type="Gene3D" id="3.30.300.180">
    <property type="match status" value="1"/>
</dbReference>